<gene>
    <name evidence="3" type="ORF">KI387_002614</name>
</gene>
<dbReference type="GO" id="GO:0003723">
    <property type="term" value="F:RNA binding"/>
    <property type="evidence" value="ECO:0007669"/>
    <property type="project" value="UniProtKB-UniRule"/>
</dbReference>
<dbReference type="OMA" id="MFDDRPI"/>
<dbReference type="PANTHER" id="PTHR36309">
    <property type="entry name" value="RNA-BINDING (RRM/RBD/RNP MOTIFS) FAMILY PROTEIN"/>
    <property type="match status" value="1"/>
</dbReference>
<proteinExistence type="predicted"/>
<reference evidence="3 4" key="1">
    <citation type="journal article" date="2021" name="Nat. Plants">
        <title>The Taxus genome provides insights into paclitaxel biosynthesis.</title>
        <authorList>
            <person name="Xiong X."/>
            <person name="Gou J."/>
            <person name="Liao Q."/>
            <person name="Li Y."/>
            <person name="Zhou Q."/>
            <person name="Bi G."/>
            <person name="Li C."/>
            <person name="Du R."/>
            <person name="Wang X."/>
            <person name="Sun T."/>
            <person name="Guo L."/>
            <person name="Liang H."/>
            <person name="Lu P."/>
            <person name="Wu Y."/>
            <person name="Zhang Z."/>
            <person name="Ro D.K."/>
            <person name="Shang Y."/>
            <person name="Huang S."/>
            <person name="Yan J."/>
        </authorList>
    </citation>
    <scope>NUCLEOTIDE SEQUENCE [LARGE SCALE GENOMIC DNA]</scope>
    <source>
        <strain evidence="3">Ta-2019</strain>
    </source>
</reference>
<organism evidence="3 4">
    <name type="scientific">Taxus chinensis</name>
    <name type="common">Chinese yew</name>
    <name type="synonym">Taxus wallichiana var. chinensis</name>
    <dbReference type="NCBI Taxonomy" id="29808"/>
    <lineage>
        <taxon>Eukaryota</taxon>
        <taxon>Viridiplantae</taxon>
        <taxon>Streptophyta</taxon>
        <taxon>Embryophyta</taxon>
        <taxon>Tracheophyta</taxon>
        <taxon>Spermatophyta</taxon>
        <taxon>Pinopsida</taxon>
        <taxon>Pinidae</taxon>
        <taxon>Conifers II</taxon>
        <taxon>Cupressales</taxon>
        <taxon>Taxaceae</taxon>
        <taxon>Taxus</taxon>
    </lineage>
</organism>
<name>A0AA38GXS5_TAXCH</name>
<keyword evidence="1" id="KW-0694">RNA-binding</keyword>
<evidence type="ECO:0000313" key="4">
    <source>
        <dbReference type="Proteomes" id="UP000824469"/>
    </source>
</evidence>
<keyword evidence="4" id="KW-1185">Reference proteome</keyword>
<evidence type="ECO:0000256" key="1">
    <source>
        <dbReference type="PROSITE-ProRule" id="PRU00176"/>
    </source>
</evidence>
<feature type="non-terminal residue" evidence="3">
    <location>
        <position position="150"/>
    </location>
</feature>
<dbReference type="Pfam" id="PF00076">
    <property type="entry name" value="RRM_1"/>
    <property type="match status" value="1"/>
</dbReference>
<dbReference type="Proteomes" id="UP000824469">
    <property type="component" value="Unassembled WGS sequence"/>
</dbReference>
<feature type="non-terminal residue" evidence="3">
    <location>
        <position position="1"/>
    </location>
</feature>
<feature type="domain" description="RRM" evidence="2">
    <location>
        <begin position="19"/>
        <end position="102"/>
    </location>
</feature>
<dbReference type="PROSITE" id="PS50102">
    <property type="entry name" value="RRM"/>
    <property type="match status" value="1"/>
</dbReference>
<dbReference type="SUPFAM" id="SSF54928">
    <property type="entry name" value="RNA-binding domain, RBD"/>
    <property type="match status" value="1"/>
</dbReference>
<sequence>NSLRQQQKEYADFNEKVKRTVFVDNLSPLITIPILKNALGQFGAVVNAQILPNYLDAKNAAVSALIEMQNEREAASTVNEISVNAFMIAGMPRPVRAVKAEIEMFPDRPAPPGRRIQCCWINANDPYWKIVLSLKHLAMKHAAEAEELLK</sequence>
<dbReference type="InterPro" id="IPR035979">
    <property type="entry name" value="RBD_domain_sf"/>
</dbReference>
<dbReference type="InterPro" id="IPR053316">
    <property type="entry name" value="Epigenetic_reg_gene_expr"/>
</dbReference>
<comment type="caution">
    <text evidence="3">The sequence shown here is derived from an EMBL/GenBank/DDBJ whole genome shotgun (WGS) entry which is preliminary data.</text>
</comment>
<dbReference type="InterPro" id="IPR012677">
    <property type="entry name" value="Nucleotide-bd_a/b_plait_sf"/>
</dbReference>
<protein>
    <recommendedName>
        <fullName evidence="2">RRM domain-containing protein</fullName>
    </recommendedName>
</protein>
<dbReference type="Gene3D" id="3.30.70.330">
    <property type="match status" value="1"/>
</dbReference>
<evidence type="ECO:0000313" key="3">
    <source>
        <dbReference type="EMBL" id="KAH9330506.1"/>
    </source>
</evidence>
<accession>A0AA38GXS5</accession>
<dbReference type="EMBL" id="JAHRHJ020000001">
    <property type="protein sequence ID" value="KAH9330506.1"/>
    <property type="molecule type" value="Genomic_DNA"/>
</dbReference>
<dbReference type="InterPro" id="IPR000504">
    <property type="entry name" value="RRM_dom"/>
</dbReference>
<evidence type="ECO:0000259" key="2">
    <source>
        <dbReference type="PROSITE" id="PS50102"/>
    </source>
</evidence>
<dbReference type="AlphaFoldDB" id="A0AA38GXS5"/>
<dbReference type="PANTHER" id="PTHR36309:SF1">
    <property type="entry name" value="RNA-BINDING (RRM_RBD_RNP MOTIFS) FAMILY PROTEIN"/>
    <property type="match status" value="1"/>
</dbReference>